<evidence type="ECO:0000313" key="2">
    <source>
        <dbReference type="Proteomes" id="UP000238493"/>
    </source>
</evidence>
<dbReference type="AlphaFoldDB" id="A0A2S7J0W1"/>
<dbReference type="Proteomes" id="UP000238493">
    <property type="component" value="Unassembled WGS sequence"/>
</dbReference>
<sequence>MSGSVTIKATAEEREISGFDTAVTYRRLRQHLPDDALMMQLQLSLSPLPVRLVKDRQHGSHIATTLAALTGATGCLPPCYEETALAQTLNRNDSYAAFIALFQRNLADLLVEASAKYSAHRQSRRTQPAQNPFSNAILALAGCEHRDEKNEPQLFAMQYAALFADDRRNAESLKAMLTDIFGIPIEIAEFQPRWQPVPEDERSFLNGRSRLGADSCIGASARNAAAYFRVILGPLDYSQFRRFLPDQPEAQQLADLIRFYCGFGLSFDVQLVLEKTAVLPACLSADCRLGYHIWLGATDTHQWHRSDAVFDERTISNNKSRDITYAS</sequence>
<reference evidence="1 2" key="1">
    <citation type="submission" date="2018-02" db="EMBL/GenBank/DDBJ databases">
        <title>Draft genome sequence of Ochrobactrum oryzae found in Brazil.</title>
        <authorList>
            <person name="Cerdeira L."/>
            <person name="Andrade F."/>
            <person name="Zacariotto T."/>
            <person name="Barbosa B."/>
            <person name="Santos S."/>
            <person name="Cassetari V."/>
            <person name="Lincopan N."/>
        </authorList>
    </citation>
    <scope>NUCLEOTIDE SEQUENCE [LARGE SCALE GENOMIC DNA]</scope>
    <source>
        <strain evidence="1 2">OA447</strain>
    </source>
</reference>
<dbReference type="PANTHER" id="PTHR35564:SF4">
    <property type="entry name" value="CYTOPLASMIC PROTEIN"/>
    <property type="match status" value="1"/>
</dbReference>
<keyword evidence="2" id="KW-1185">Reference proteome</keyword>
<protein>
    <submittedName>
        <fullName evidence="1">Type VI secretion system baseplate subunit TssG</fullName>
    </submittedName>
</protein>
<accession>A0A2S7J0W1</accession>
<proteinExistence type="predicted"/>
<evidence type="ECO:0000313" key="1">
    <source>
        <dbReference type="EMBL" id="PQA73892.1"/>
    </source>
</evidence>
<comment type="caution">
    <text evidence="1">The sequence shown here is derived from an EMBL/GenBank/DDBJ whole genome shotgun (WGS) entry which is preliminary data.</text>
</comment>
<name>A0A2S7J0W1_9HYPH</name>
<dbReference type="RefSeq" id="WP_104755303.1">
    <property type="nucleotide sequence ID" value="NZ_JBHEEO010000031.1"/>
</dbReference>
<dbReference type="NCBIfam" id="TIGR03347">
    <property type="entry name" value="VI_chp_1"/>
    <property type="match status" value="1"/>
</dbReference>
<organism evidence="1 2">
    <name type="scientific">Brucella oryzae</name>
    <dbReference type="NCBI Taxonomy" id="335286"/>
    <lineage>
        <taxon>Bacteria</taxon>
        <taxon>Pseudomonadati</taxon>
        <taxon>Pseudomonadota</taxon>
        <taxon>Alphaproteobacteria</taxon>
        <taxon>Hyphomicrobiales</taxon>
        <taxon>Brucellaceae</taxon>
        <taxon>Brucella/Ochrobactrum group</taxon>
        <taxon>Brucella</taxon>
    </lineage>
</organism>
<dbReference type="InterPro" id="IPR010732">
    <property type="entry name" value="T6SS_TssG-like"/>
</dbReference>
<gene>
    <name evidence="1" type="primary">tssG</name>
    <name evidence="1" type="ORF">C3731_08725</name>
</gene>
<dbReference type="OrthoDB" id="1523296at2"/>
<dbReference type="Pfam" id="PF06996">
    <property type="entry name" value="T6SS_TssG"/>
    <property type="match status" value="1"/>
</dbReference>
<dbReference type="PANTHER" id="PTHR35564">
    <property type="match status" value="1"/>
</dbReference>
<dbReference type="EMBL" id="PTRC01000014">
    <property type="protein sequence ID" value="PQA73892.1"/>
    <property type="molecule type" value="Genomic_DNA"/>
</dbReference>